<sequence length="393" mass="43356">YVSSVDEGLSRGQVVSKVATSSRDSRITYSIVEGNTDSAFEIDNDGVVRTSQELDYEIKDHYDLKIIATGPFPNQISTKMMVEALPVGSYITTLSANDADNQGILEYSLDPKEERFIVDRFTGVVHLATSLDFETVEEISLEVKVSDGNFTAASTFVLVVMDVNDNAPEFQQRFVDIKVPPSTGTDEVIAKLLALDRDSGDNGKISYALAESYGTFHLDSNDGTLTLTSPLSANAEFLLTVTASDHGVPPLSTSIPVRVRVNNEEAQQRPQFPNTFYDFLVSESWVPHIAFGNISIGNEPYFYRIMDSKASEVFDIDHFGRISLKIALDREKIDQYSFTVDVGSHPITFHQNSTATVNVRVTDTNDNPPVFSHSSLEVTLKDGLKSGEVLQRL</sequence>
<dbReference type="InterPro" id="IPR020894">
    <property type="entry name" value="Cadherin_CS"/>
</dbReference>
<keyword evidence="5" id="KW-0130">Cell adhesion</keyword>
<dbReference type="Pfam" id="PF00028">
    <property type="entry name" value="Cadherin"/>
    <property type="match status" value="4"/>
</dbReference>
<feature type="domain" description="Cadherin" evidence="10">
    <location>
        <begin position="1"/>
        <end position="69"/>
    </location>
</feature>
<dbReference type="GO" id="GO:0005886">
    <property type="term" value="C:plasma membrane"/>
    <property type="evidence" value="ECO:0007669"/>
    <property type="project" value="InterPro"/>
</dbReference>
<protein>
    <recommendedName>
        <fullName evidence="10">Cadherin domain-containing protein</fullName>
    </recommendedName>
</protein>
<dbReference type="GO" id="GO:0005509">
    <property type="term" value="F:calcium ion binding"/>
    <property type="evidence" value="ECO:0007669"/>
    <property type="project" value="UniProtKB-UniRule"/>
</dbReference>
<feature type="non-terminal residue" evidence="11">
    <location>
        <position position="1"/>
    </location>
</feature>
<keyword evidence="12" id="KW-1185">Reference proteome</keyword>
<dbReference type="EMBL" id="UYYB01102298">
    <property type="protein sequence ID" value="VDM78554.1"/>
    <property type="molecule type" value="Genomic_DNA"/>
</dbReference>
<proteinExistence type="predicted"/>
<evidence type="ECO:0000256" key="5">
    <source>
        <dbReference type="ARBA" id="ARBA00022889"/>
    </source>
</evidence>
<keyword evidence="7" id="KW-0472">Membrane</keyword>
<feature type="domain" description="Cadherin" evidence="10">
    <location>
        <begin position="83"/>
        <end position="170"/>
    </location>
</feature>
<dbReference type="GO" id="GO:0007156">
    <property type="term" value="P:homophilic cell adhesion via plasma membrane adhesion molecules"/>
    <property type="evidence" value="ECO:0007669"/>
    <property type="project" value="InterPro"/>
</dbReference>
<dbReference type="PANTHER" id="PTHR24025">
    <property type="entry name" value="DESMOGLEIN FAMILY MEMBER"/>
    <property type="match status" value="1"/>
</dbReference>
<dbReference type="CDD" id="cd11304">
    <property type="entry name" value="Cadherin_repeat"/>
    <property type="match status" value="4"/>
</dbReference>
<evidence type="ECO:0000256" key="8">
    <source>
        <dbReference type="ARBA" id="ARBA00023180"/>
    </source>
</evidence>
<dbReference type="FunFam" id="2.60.40.60:FF:000116">
    <property type="entry name" value="Dachsous cadherin-related 2"/>
    <property type="match status" value="1"/>
</dbReference>
<dbReference type="Gene3D" id="2.60.40.60">
    <property type="entry name" value="Cadherins"/>
    <property type="match status" value="4"/>
</dbReference>
<comment type="subcellular location">
    <subcellularLocation>
        <location evidence="1">Membrane</location>
    </subcellularLocation>
</comment>
<evidence type="ECO:0000313" key="12">
    <source>
        <dbReference type="Proteomes" id="UP000270094"/>
    </source>
</evidence>
<dbReference type="AlphaFoldDB" id="A0A3P7JJJ1"/>
<evidence type="ECO:0000256" key="7">
    <source>
        <dbReference type="ARBA" id="ARBA00023136"/>
    </source>
</evidence>
<evidence type="ECO:0000259" key="10">
    <source>
        <dbReference type="PROSITE" id="PS50268"/>
    </source>
</evidence>
<keyword evidence="8" id="KW-0325">Glycoprotein</keyword>
<dbReference type="SUPFAM" id="SSF49313">
    <property type="entry name" value="Cadherin-like"/>
    <property type="match status" value="4"/>
</dbReference>
<accession>A0A3P7JJJ1</accession>
<reference evidence="11 12" key="1">
    <citation type="submission" date="2018-11" db="EMBL/GenBank/DDBJ databases">
        <authorList>
            <consortium name="Pathogen Informatics"/>
        </authorList>
    </citation>
    <scope>NUCLEOTIDE SEQUENCE [LARGE SCALE GENOMIC DNA]</scope>
</reference>
<dbReference type="InterPro" id="IPR015919">
    <property type="entry name" value="Cadherin-like_sf"/>
</dbReference>
<dbReference type="PRINTS" id="PR00205">
    <property type="entry name" value="CADHERIN"/>
</dbReference>
<feature type="non-terminal residue" evidence="11">
    <location>
        <position position="393"/>
    </location>
</feature>
<dbReference type="OrthoDB" id="6252479at2759"/>
<dbReference type="GO" id="GO:0005911">
    <property type="term" value="C:cell-cell junction"/>
    <property type="evidence" value="ECO:0007669"/>
    <property type="project" value="TreeGrafter"/>
</dbReference>
<keyword evidence="6" id="KW-1133">Transmembrane helix</keyword>
<evidence type="ECO:0000256" key="6">
    <source>
        <dbReference type="ARBA" id="ARBA00022989"/>
    </source>
</evidence>
<evidence type="ECO:0000256" key="3">
    <source>
        <dbReference type="ARBA" id="ARBA00022737"/>
    </source>
</evidence>
<name>A0A3P7JJJ1_STRVU</name>
<dbReference type="InterPro" id="IPR002126">
    <property type="entry name" value="Cadherin-like_dom"/>
</dbReference>
<keyword evidence="3" id="KW-0677">Repeat</keyword>
<gene>
    <name evidence="11" type="ORF">SVUK_LOCUS13552</name>
</gene>
<evidence type="ECO:0000256" key="1">
    <source>
        <dbReference type="ARBA" id="ARBA00004370"/>
    </source>
</evidence>
<feature type="domain" description="Cadherin" evidence="10">
    <location>
        <begin position="298"/>
        <end position="371"/>
    </location>
</feature>
<dbReference type="Proteomes" id="UP000270094">
    <property type="component" value="Unassembled WGS sequence"/>
</dbReference>
<dbReference type="PANTHER" id="PTHR24025:SF23">
    <property type="entry name" value="NEURAL-CADHERIN"/>
    <property type="match status" value="1"/>
</dbReference>
<feature type="domain" description="Cadherin" evidence="10">
    <location>
        <begin position="171"/>
        <end position="272"/>
    </location>
</feature>
<evidence type="ECO:0000256" key="4">
    <source>
        <dbReference type="ARBA" id="ARBA00022837"/>
    </source>
</evidence>
<dbReference type="PROSITE" id="PS50268">
    <property type="entry name" value="CADHERIN_2"/>
    <property type="match status" value="4"/>
</dbReference>
<dbReference type="PROSITE" id="PS00232">
    <property type="entry name" value="CADHERIN_1"/>
    <property type="match status" value="2"/>
</dbReference>
<dbReference type="InterPro" id="IPR050971">
    <property type="entry name" value="Cadherin-domain_protein"/>
</dbReference>
<organism evidence="11 12">
    <name type="scientific">Strongylus vulgaris</name>
    <name type="common">Blood worm</name>
    <dbReference type="NCBI Taxonomy" id="40348"/>
    <lineage>
        <taxon>Eukaryota</taxon>
        <taxon>Metazoa</taxon>
        <taxon>Ecdysozoa</taxon>
        <taxon>Nematoda</taxon>
        <taxon>Chromadorea</taxon>
        <taxon>Rhabditida</taxon>
        <taxon>Rhabditina</taxon>
        <taxon>Rhabditomorpha</taxon>
        <taxon>Strongyloidea</taxon>
        <taxon>Strongylidae</taxon>
        <taxon>Strongylus</taxon>
    </lineage>
</organism>
<evidence type="ECO:0000313" key="11">
    <source>
        <dbReference type="EMBL" id="VDM78554.1"/>
    </source>
</evidence>
<keyword evidence="2" id="KW-0812">Transmembrane</keyword>
<evidence type="ECO:0000256" key="2">
    <source>
        <dbReference type="ARBA" id="ARBA00022692"/>
    </source>
</evidence>
<evidence type="ECO:0000256" key="9">
    <source>
        <dbReference type="PROSITE-ProRule" id="PRU00043"/>
    </source>
</evidence>
<keyword evidence="4 9" id="KW-0106">Calcium</keyword>
<dbReference type="SMART" id="SM00112">
    <property type="entry name" value="CA"/>
    <property type="match status" value="4"/>
</dbReference>